<comment type="similarity">
    <text evidence="2">Belongs to the UPF0057 (PMP3) family.</text>
</comment>
<evidence type="ECO:0000256" key="3">
    <source>
        <dbReference type="ARBA" id="ARBA00022692"/>
    </source>
</evidence>
<dbReference type="Proteomes" id="UP000095605">
    <property type="component" value="Unassembled WGS sequence"/>
</dbReference>
<gene>
    <name evidence="7" type="ORF">AWRI3578_g4001</name>
</gene>
<dbReference type="EMBL" id="LPNL01000009">
    <property type="protein sequence ID" value="OEJ81545.1"/>
    <property type="molecule type" value="Genomic_DNA"/>
</dbReference>
<feature type="transmembrane region" description="Helical" evidence="6">
    <location>
        <begin position="6"/>
        <end position="23"/>
    </location>
</feature>
<proteinExistence type="inferred from homology"/>
<dbReference type="PANTHER" id="PTHR21659:SF42">
    <property type="entry name" value="UPF0057 MEMBRANE PROTEIN ZK632.10-RELATED"/>
    <property type="match status" value="1"/>
</dbReference>
<dbReference type="OrthoDB" id="2802411at2759"/>
<feature type="transmembrane region" description="Helical" evidence="6">
    <location>
        <begin position="30"/>
        <end position="49"/>
    </location>
</feature>
<protein>
    <submittedName>
        <fullName evidence="7">Uncharacterized protein</fullName>
    </submittedName>
</protein>
<sequence>MDSTKIINIVLAIFLPPLAVFMIRDCTRDFYINLVLTIFFFFPDLTMMAPTAKNKAWVANVPIGESFNKVNVSIDLEMKDWFSWVEGAPVAWKFIMCVLWSTF</sequence>
<evidence type="ECO:0000256" key="2">
    <source>
        <dbReference type="ARBA" id="ARBA00009530"/>
    </source>
</evidence>
<organism evidence="7 8">
    <name type="scientific">Hanseniaspora opuntiae</name>
    <dbReference type="NCBI Taxonomy" id="211096"/>
    <lineage>
        <taxon>Eukaryota</taxon>
        <taxon>Fungi</taxon>
        <taxon>Dikarya</taxon>
        <taxon>Ascomycota</taxon>
        <taxon>Saccharomycotina</taxon>
        <taxon>Saccharomycetes</taxon>
        <taxon>Saccharomycodales</taxon>
        <taxon>Saccharomycodaceae</taxon>
        <taxon>Hanseniaspora</taxon>
    </lineage>
</organism>
<dbReference type="Pfam" id="PF01679">
    <property type="entry name" value="Pmp3"/>
    <property type="match status" value="1"/>
</dbReference>
<evidence type="ECO:0000256" key="5">
    <source>
        <dbReference type="ARBA" id="ARBA00023136"/>
    </source>
</evidence>
<dbReference type="GO" id="GO:0016020">
    <property type="term" value="C:membrane"/>
    <property type="evidence" value="ECO:0007669"/>
    <property type="project" value="UniProtKB-SubCell"/>
</dbReference>
<evidence type="ECO:0000256" key="4">
    <source>
        <dbReference type="ARBA" id="ARBA00022989"/>
    </source>
</evidence>
<evidence type="ECO:0000256" key="1">
    <source>
        <dbReference type="ARBA" id="ARBA00004370"/>
    </source>
</evidence>
<comment type="subcellular location">
    <subcellularLocation>
        <location evidence="1">Membrane</location>
    </subcellularLocation>
</comment>
<keyword evidence="4 6" id="KW-1133">Transmembrane helix</keyword>
<evidence type="ECO:0000313" key="7">
    <source>
        <dbReference type="EMBL" id="OEJ81545.1"/>
    </source>
</evidence>
<keyword evidence="3 6" id="KW-0812">Transmembrane</keyword>
<reference evidence="8" key="1">
    <citation type="journal article" date="2016" name="Genome Announc.">
        <title>Genome sequences of three species of Hanseniaspora isolated from spontaneous wine fermentations.</title>
        <authorList>
            <person name="Sternes P.R."/>
            <person name="Lee D."/>
            <person name="Kutyna D.R."/>
            <person name="Borneman A.R."/>
        </authorList>
    </citation>
    <scope>NUCLEOTIDE SEQUENCE [LARGE SCALE GENOMIC DNA]</scope>
    <source>
        <strain evidence="8">AWRI3578</strain>
    </source>
</reference>
<evidence type="ECO:0000256" key="6">
    <source>
        <dbReference type="SAM" id="Phobius"/>
    </source>
</evidence>
<evidence type="ECO:0000313" key="8">
    <source>
        <dbReference type="Proteomes" id="UP000095605"/>
    </source>
</evidence>
<comment type="caution">
    <text evidence="7">The sequence shown here is derived from an EMBL/GenBank/DDBJ whole genome shotgun (WGS) entry which is preliminary data.</text>
</comment>
<dbReference type="InterPro" id="IPR000612">
    <property type="entry name" value="PMP3"/>
</dbReference>
<keyword evidence="8" id="KW-1185">Reference proteome</keyword>
<name>A0A1E5R3R4_9ASCO</name>
<keyword evidence="5 6" id="KW-0472">Membrane</keyword>
<dbReference type="PANTHER" id="PTHR21659">
    <property type="entry name" value="HYDROPHOBIC PROTEIN RCI2 LOW TEMPERATURE AND SALT RESPONSIVE PROTEIN LTI6 -RELATED"/>
    <property type="match status" value="1"/>
</dbReference>
<dbReference type="AlphaFoldDB" id="A0A1E5R3R4"/>
<accession>A0A1E5R3R4</accession>